<sequence length="157" mass="18816">MKVRYCYFGLVSRQENETLVDKLRFIYEVISKYNHKYNVSGVFYYANQSFFHCIEGNKNTVDKLVKYLATSDKITEINKIEEIEIQNHHYIDWTMKYVHKDSNIMSFFHELDYPLFLPLSLSDDQKFSLMTVILNELQDPLKVKHAKGYKNRGKNFY</sequence>
<dbReference type="InterPro" id="IPR036046">
    <property type="entry name" value="Acylphosphatase-like_dom_sf"/>
</dbReference>
<reference evidence="2 3" key="1">
    <citation type="submission" date="2019-08" db="EMBL/GenBank/DDBJ databases">
        <title>Five species of Acinetobacter isolated from floral nectar and animal pollinators.</title>
        <authorList>
            <person name="Hendry T.A."/>
        </authorList>
    </citation>
    <scope>NUCLEOTIDE SEQUENCE [LARGE SCALE GENOMIC DNA]</scope>
    <source>
        <strain evidence="2 3">MD18.27</strain>
    </source>
</reference>
<evidence type="ECO:0000259" key="1">
    <source>
        <dbReference type="PROSITE" id="PS50925"/>
    </source>
</evidence>
<dbReference type="Proteomes" id="UP001339883">
    <property type="component" value="Unassembled WGS sequence"/>
</dbReference>
<dbReference type="SUPFAM" id="SSF54975">
    <property type="entry name" value="Acylphosphatase/BLUF domain-like"/>
    <property type="match status" value="1"/>
</dbReference>
<keyword evidence="3" id="KW-1185">Reference proteome</keyword>
<organism evidence="2 3">
    <name type="scientific">Acinetobacter pollinis</name>
    <dbReference type="NCBI Taxonomy" id="2605270"/>
    <lineage>
        <taxon>Bacteria</taxon>
        <taxon>Pseudomonadati</taxon>
        <taxon>Pseudomonadota</taxon>
        <taxon>Gammaproteobacteria</taxon>
        <taxon>Moraxellales</taxon>
        <taxon>Moraxellaceae</taxon>
        <taxon>Acinetobacter</taxon>
    </lineage>
</organism>
<gene>
    <name evidence="2" type="ORF">I2F25_12085</name>
</gene>
<dbReference type="Pfam" id="PF04940">
    <property type="entry name" value="BLUF"/>
    <property type="match status" value="1"/>
</dbReference>
<protein>
    <submittedName>
        <fullName evidence="2">BLUF domain-containing protein</fullName>
    </submittedName>
</protein>
<accession>A0ABU6DWC2</accession>
<proteinExistence type="predicted"/>
<evidence type="ECO:0000313" key="3">
    <source>
        <dbReference type="Proteomes" id="UP001339883"/>
    </source>
</evidence>
<dbReference type="PROSITE" id="PS50925">
    <property type="entry name" value="BLUF"/>
    <property type="match status" value="1"/>
</dbReference>
<dbReference type="SMART" id="SM01034">
    <property type="entry name" value="BLUF"/>
    <property type="match status" value="1"/>
</dbReference>
<evidence type="ECO:0000313" key="2">
    <source>
        <dbReference type="EMBL" id="MEB5477771.1"/>
    </source>
</evidence>
<dbReference type="Gene3D" id="3.30.70.100">
    <property type="match status" value="1"/>
</dbReference>
<comment type="caution">
    <text evidence="2">The sequence shown here is derived from an EMBL/GenBank/DDBJ whole genome shotgun (WGS) entry which is preliminary data.</text>
</comment>
<dbReference type="InterPro" id="IPR007024">
    <property type="entry name" value="BLUF_domain"/>
</dbReference>
<name>A0ABU6DWC2_9GAMM</name>
<feature type="domain" description="BLUF" evidence="1">
    <location>
        <begin position="5"/>
        <end position="96"/>
    </location>
</feature>
<dbReference type="EMBL" id="VTDN01000014">
    <property type="protein sequence ID" value="MEB5477771.1"/>
    <property type="molecule type" value="Genomic_DNA"/>
</dbReference>